<evidence type="ECO:0008006" key="4">
    <source>
        <dbReference type="Google" id="ProtNLM"/>
    </source>
</evidence>
<name>A0ABW1SQI6_9LACO</name>
<dbReference type="RefSeq" id="WP_125694437.1">
    <property type="nucleotide sequence ID" value="NZ_JBHSSK010000013.1"/>
</dbReference>
<evidence type="ECO:0000256" key="1">
    <source>
        <dbReference type="SAM" id="SignalP"/>
    </source>
</evidence>
<protein>
    <recommendedName>
        <fullName evidence="4">Surface layer protein A domain-containing protein</fullName>
    </recommendedName>
</protein>
<organism evidence="2 3">
    <name type="scientific">Levilactobacillus tongjiangensis</name>
    <dbReference type="NCBI Taxonomy" id="2486023"/>
    <lineage>
        <taxon>Bacteria</taxon>
        <taxon>Bacillati</taxon>
        <taxon>Bacillota</taxon>
        <taxon>Bacilli</taxon>
        <taxon>Lactobacillales</taxon>
        <taxon>Lactobacillaceae</taxon>
        <taxon>Levilactobacillus</taxon>
    </lineage>
</organism>
<gene>
    <name evidence="2" type="ORF">ACFP1G_04500</name>
</gene>
<accession>A0ABW1SQI6</accession>
<dbReference type="EMBL" id="JBHSSK010000013">
    <property type="protein sequence ID" value="MFC6206736.1"/>
    <property type="molecule type" value="Genomic_DNA"/>
</dbReference>
<evidence type="ECO:0000313" key="3">
    <source>
        <dbReference type="Proteomes" id="UP001596254"/>
    </source>
</evidence>
<feature type="signal peptide" evidence="1">
    <location>
        <begin position="1"/>
        <end position="29"/>
    </location>
</feature>
<evidence type="ECO:0000313" key="2">
    <source>
        <dbReference type="EMBL" id="MFC6206736.1"/>
    </source>
</evidence>
<keyword evidence="3" id="KW-1185">Reference proteome</keyword>
<comment type="caution">
    <text evidence="2">The sequence shown here is derived from an EMBL/GenBank/DDBJ whole genome shotgun (WGS) entry which is preliminary data.</text>
</comment>
<dbReference type="Proteomes" id="UP001596254">
    <property type="component" value="Unassembled WGS sequence"/>
</dbReference>
<reference evidence="3" key="1">
    <citation type="journal article" date="2019" name="Int. J. Syst. Evol. Microbiol.">
        <title>The Global Catalogue of Microorganisms (GCM) 10K type strain sequencing project: providing services to taxonomists for standard genome sequencing and annotation.</title>
        <authorList>
            <consortium name="The Broad Institute Genomics Platform"/>
            <consortium name="The Broad Institute Genome Sequencing Center for Infectious Disease"/>
            <person name="Wu L."/>
            <person name="Ma J."/>
        </authorList>
    </citation>
    <scope>NUCLEOTIDE SEQUENCE [LARGE SCALE GENOMIC DNA]</scope>
    <source>
        <strain evidence="3">CCM 8905</strain>
    </source>
</reference>
<proteinExistence type="predicted"/>
<keyword evidence="1" id="KW-0732">Signal</keyword>
<feature type="chain" id="PRO_5047225978" description="Surface layer protein A domain-containing protein" evidence="1">
    <location>
        <begin position="30"/>
        <end position="161"/>
    </location>
</feature>
<sequence>MQLRQRLLIATLLALGLLIGPGSSVTAHAKYKGHSQTPTELRGTWYQYQGHHKWTKIKITKYKVIYNGKALYSTKKKGSQRLFVKKYKKGNGGVNYLLNGKYKYGYQTMGNFWLSKKKVHGKRIMKSYYNMGYFQAYTRTKLAHNYSYQYDGADYMNKIGR</sequence>